<evidence type="ECO:0000256" key="3">
    <source>
        <dbReference type="ARBA" id="ARBA00022475"/>
    </source>
</evidence>
<keyword evidence="2 8" id="KW-0813">Transport</keyword>
<keyword evidence="5 8" id="KW-0812">Transmembrane</keyword>
<dbReference type="Gene3D" id="1.10.3720.10">
    <property type="entry name" value="MetI-like"/>
    <property type="match status" value="1"/>
</dbReference>
<accession>A0ABV1SL88</accession>
<reference evidence="10 11" key="1">
    <citation type="submission" date="2024-06" db="EMBL/GenBank/DDBJ databases">
        <title>Thioclava kandeliae sp. nov. from a rhizosphere soil sample of Kandelia candel in a mangrove.</title>
        <authorList>
            <person name="Mu T."/>
        </authorList>
    </citation>
    <scope>NUCLEOTIDE SEQUENCE [LARGE SCALE GENOMIC DNA]</scope>
    <source>
        <strain evidence="10 11">CPCC 100088</strain>
    </source>
</reference>
<keyword evidence="7 8" id="KW-0472">Membrane</keyword>
<feature type="transmembrane region" description="Helical" evidence="8">
    <location>
        <begin position="85"/>
        <end position="105"/>
    </location>
</feature>
<dbReference type="PANTHER" id="PTHR43357:SF4">
    <property type="entry name" value="INNER MEMBRANE ABC TRANSPORTER PERMEASE PROTEIN YDCV"/>
    <property type="match status" value="1"/>
</dbReference>
<evidence type="ECO:0000256" key="8">
    <source>
        <dbReference type="RuleBase" id="RU363032"/>
    </source>
</evidence>
<evidence type="ECO:0000256" key="4">
    <source>
        <dbReference type="ARBA" id="ARBA00022519"/>
    </source>
</evidence>
<evidence type="ECO:0000256" key="7">
    <source>
        <dbReference type="ARBA" id="ARBA00023136"/>
    </source>
</evidence>
<dbReference type="PROSITE" id="PS50928">
    <property type="entry name" value="ABC_TM1"/>
    <property type="match status" value="1"/>
</dbReference>
<comment type="subcellular location">
    <subcellularLocation>
        <location evidence="1">Cell inner membrane</location>
        <topology evidence="1">Multi-pass membrane protein</topology>
    </subcellularLocation>
    <subcellularLocation>
        <location evidence="8">Cell membrane</location>
        <topology evidence="8">Multi-pass membrane protein</topology>
    </subcellularLocation>
</comment>
<dbReference type="Proteomes" id="UP001438953">
    <property type="component" value="Unassembled WGS sequence"/>
</dbReference>
<protein>
    <submittedName>
        <fullName evidence="10">ABC transporter permease</fullName>
    </submittedName>
</protein>
<evidence type="ECO:0000256" key="2">
    <source>
        <dbReference type="ARBA" id="ARBA00022448"/>
    </source>
</evidence>
<gene>
    <name evidence="10" type="ORF">VSX56_18060</name>
</gene>
<dbReference type="Pfam" id="PF00528">
    <property type="entry name" value="BPD_transp_1"/>
    <property type="match status" value="1"/>
</dbReference>
<comment type="caution">
    <text evidence="10">The sequence shown here is derived from an EMBL/GenBank/DDBJ whole genome shotgun (WGS) entry which is preliminary data.</text>
</comment>
<comment type="similarity">
    <text evidence="8">Belongs to the binding-protein-dependent transport system permease family.</text>
</comment>
<dbReference type="SUPFAM" id="SSF161098">
    <property type="entry name" value="MetI-like"/>
    <property type="match status" value="1"/>
</dbReference>
<evidence type="ECO:0000313" key="11">
    <source>
        <dbReference type="Proteomes" id="UP001438953"/>
    </source>
</evidence>
<organism evidence="10 11">
    <name type="scientific">Thioclava kandeliae</name>
    <dbReference type="NCBI Taxonomy" id="3070818"/>
    <lineage>
        <taxon>Bacteria</taxon>
        <taxon>Pseudomonadati</taxon>
        <taxon>Pseudomonadota</taxon>
        <taxon>Alphaproteobacteria</taxon>
        <taxon>Rhodobacterales</taxon>
        <taxon>Paracoccaceae</taxon>
        <taxon>Thioclava</taxon>
    </lineage>
</organism>
<proteinExistence type="inferred from homology"/>
<keyword evidence="4" id="KW-0997">Cell inner membrane</keyword>
<dbReference type="EMBL" id="JAYWLC010000024">
    <property type="protein sequence ID" value="MER5173673.1"/>
    <property type="molecule type" value="Genomic_DNA"/>
</dbReference>
<keyword evidence="6 8" id="KW-1133">Transmembrane helix</keyword>
<dbReference type="InterPro" id="IPR035906">
    <property type="entry name" value="MetI-like_sf"/>
</dbReference>
<dbReference type="RefSeq" id="WP_350939020.1">
    <property type="nucleotide sequence ID" value="NZ_JAYWLC010000024.1"/>
</dbReference>
<dbReference type="InterPro" id="IPR000515">
    <property type="entry name" value="MetI-like"/>
</dbReference>
<keyword evidence="11" id="KW-1185">Reference proteome</keyword>
<evidence type="ECO:0000313" key="10">
    <source>
        <dbReference type="EMBL" id="MER5173673.1"/>
    </source>
</evidence>
<feature type="transmembrane region" description="Helical" evidence="8">
    <location>
        <begin position="53"/>
        <end position="73"/>
    </location>
</feature>
<evidence type="ECO:0000256" key="1">
    <source>
        <dbReference type="ARBA" id="ARBA00004429"/>
    </source>
</evidence>
<dbReference type="PANTHER" id="PTHR43357">
    <property type="entry name" value="INNER MEMBRANE ABC TRANSPORTER PERMEASE PROTEIN YDCV"/>
    <property type="match status" value="1"/>
</dbReference>
<sequence length="247" mass="26601">MIFLVTPMIAVVAVSFSDASFIVFPIPGVSLRWYERVFSYAPFMESMLTSLELAVSATLVGVVLGIPAAIGVARSRSRIATAIGNALLTPLSMPGIVLGFALLYYLSALRIQAGFLALLIAHSMVAIPYVSRTVLAVYRAIPVTQEEAGTVLGGNRWQVLRHVVLPQVMPGVFAGGMFSMLISFDNLPLSYFFGTAQTNTLPVVILSYMENQFDPSIAAVSTLQMIIALAALLVIHRTYGIERLTGV</sequence>
<evidence type="ECO:0000259" key="9">
    <source>
        <dbReference type="PROSITE" id="PS50928"/>
    </source>
</evidence>
<dbReference type="CDD" id="cd06261">
    <property type="entry name" value="TM_PBP2"/>
    <property type="match status" value="1"/>
</dbReference>
<keyword evidence="3" id="KW-1003">Cell membrane</keyword>
<feature type="domain" description="ABC transmembrane type-1" evidence="9">
    <location>
        <begin position="47"/>
        <end position="235"/>
    </location>
</feature>
<feature type="transmembrane region" description="Helical" evidence="8">
    <location>
        <begin position="163"/>
        <end position="184"/>
    </location>
</feature>
<feature type="transmembrane region" description="Helical" evidence="8">
    <location>
        <begin position="111"/>
        <end position="130"/>
    </location>
</feature>
<evidence type="ECO:0000256" key="5">
    <source>
        <dbReference type="ARBA" id="ARBA00022692"/>
    </source>
</evidence>
<evidence type="ECO:0000256" key="6">
    <source>
        <dbReference type="ARBA" id="ARBA00022989"/>
    </source>
</evidence>
<feature type="transmembrane region" description="Helical" evidence="8">
    <location>
        <begin position="216"/>
        <end position="235"/>
    </location>
</feature>
<name>A0ABV1SL88_9RHOB</name>